<keyword evidence="1" id="KW-0472">Membrane</keyword>
<keyword evidence="1" id="KW-0812">Transmembrane</keyword>
<evidence type="ECO:0000313" key="2">
    <source>
        <dbReference type="EMBL" id="KAF4371796.1"/>
    </source>
</evidence>
<accession>A0A7J6FM50</accession>
<name>A0A7J6FM50_CANSA</name>
<reference evidence="2 3" key="1">
    <citation type="journal article" date="2020" name="bioRxiv">
        <title>Sequence and annotation of 42 cannabis genomes reveals extensive copy number variation in cannabinoid synthesis and pathogen resistance genes.</title>
        <authorList>
            <person name="Mckernan K.J."/>
            <person name="Helbert Y."/>
            <person name="Kane L.T."/>
            <person name="Ebling H."/>
            <person name="Zhang L."/>
            <person name="Liu B."/>
            <person name="Eaton Z."/>
            <person name="Mclaughlin S."/>
            <person name="Kingan S."/>
            <person name="Baybayan P."/>
            <person name="Concepcion G."/>
            <person name="Jordan M."/>
            <person name="Riva A."/>
            <person name="Barbazuk W."/>
            <person name="Harkins T."/>
        </authorList>
    </citation>
    <scope>NUCLEOTIDE SEQUENCE [LARGE SCALE GENOMIC DNA]</scope>
    <source>
        <strain evidence="3">cv. Jamaican Lion 4</strain>
        <tissue evidence="2">Leaf</tissue>
    </source>
</reference>
<evidence type="ECO:0000256" key="1">
    <source>
        <dbReference type="SAM" id="Phobius"/>
    </source>
</evidence>
<keyword evidence="1" id="KW-1133">Transmembrane helix</keyword>
<sequence length="115" mass="12591">MVDENHHQANPSATVSTAGRLSSYTHDLHYLLVFRLESGKGGRNGLTIVTVLFVFFVFFDRSNSGCKYRGSVARVSFAIEVYDTGSSSFLPSCAPIGTCLQMLEATPINRKLAKL</sequence>
<gene>
    <name evidence="2" type="ORF">F8388_023109</name>
</gene>
<protein>
    <submittedName>
        <fullName evidence="2">Uncharacterized protein</fullName>
    </submittedName>
</protein>
<dbReference type="Proteomes" id="UP000525078">
    <property type="component" value="Unassembled WGS sequence"/>
</dbReference>
<feature type="transmembrane region" description="Helical" evidence="1">
    <location>
        <begin position="41"/>
        <end position="59"/>
    </location>
</feature>
<proteinExistence type="predicted"/>
<evidence type="ECO:0000313" key="3">
    <source>
        <dbReference type="Proteomes" id="UP000525078"/>
    </source>
</evidence>
<comment type="caution">
    <text evidence="2">The sequence shown here is derived from an EMBL/GenBank/DDBJ whole genome shotgun (WGS) entry which is preliminary data.</text>
</comment>
<organism evidence="2 3">
    <name type="scientific">Cannabis sativa</name>
    <name type="common">Hemp</name>
    <name type="synonym">Marijuana</name>
    <dbReference type="NCBI Taxonomy" id="3483"/>
    <lineage>
        <taxon>Eukaryota</taxon>
        <taxon>Viridiplantae</taxon>
        <taxon>Streptophyta</taxon>
        <taxon>Embryophyta</taxon>
        <taxon>Tracheophyta</taxon>
        <taxon>Spermatophyta</taxon>
        <taxon>Magnoliopsida</taxon>
        <taxon>eudicotyledons</taxon>
        <taxon>Gunneridae</taxon>
        <taxon>Pentapetalae</taxon>
        <taxon>rosids</taxon>
        <taxon>fabids</taxon>
        <taxon>Rosales</taxon>
        <taxon>Cannabaceae</taxon>
        <taxon>Cannabis</taxon>
    </lineage>
</organism>
<dbReference type="AlphaFoldDB" id="A0A7J6FM50"/>
<dbReference type="EMBL" id="JAATIP010000108">
    <property type="protein sequence ID" value="KAF4371796.1"/>
    <property type="molecule type" value="Genomic_DNA"/>
</dbReference>